<proteinExistence type="predicted"/>
<organism evidence="1 2">
    <name type="scientific">Dyadobacter sediminis</name>
    <dbReference type="NCBI Taxonomy" id="1493691"/>
    <lineage>
        <taxon>Bacteria</taxon>
        <taxon>Pseudomonadati</taxon>
        <taxon>Bacteroidota</taxon>
        <taxon>Cytophagia</taxon>
        <taxon>Cytophagales</taxon>
        <taxon>Spirosomataceae</taxon>
        <taxon>Dyadobacter</taxon>
    </lineage>
</organism>
<dbReference type="Proteomes" id="UP000309788">
    <property type="component" value="Unassembled WGS sequence"/>
</dbReference>
<keyword evidence="2" id="KW-1185">Reference proteome</keyword>
<sequence length="686" mass="77625">MRVVIYVIAGMFLWINSGMAQKPVNKSGELWAVWEEAEKKLEAGQFDNAIVLYRAYEPSFSYRLKQAEGLKKLYIEGQRLQKAGKYPEAINVYKKHRNFEGVGSLTAFDTKIEECIAQMAGPNNSGTKDFERRILASELAYKGQKKLRDLDTLGAERDYSMAKKYGGNFSATLKEQYEEGLKITRELREWGKKYRMLKTQKLSLEQEKELLESYRRIKGVPVINTVETKTKEIIAKIEGSNSMLSYAQNCETDLLLNYISQNQSQLAYSQSLVNTLSQYKSIQYKIGMLKSSAENSRTVKSAYFSIDSMVRSIKELPEDVKASLEECIRNDKTRTFEAYADQARKSGNVSVARKYEAIAQGQEVNIDAAPAPCAGAPAFNRGIIIVREHLKACKPSEAKRIWDNISRQLGNCEQKNDLLESYQSLQDSISQMGATARTLEGYLTDAKKLTQDKKFEEARLKYQQMAALDVCNGAERDQEVRKGLAEIKSREIRPMYRIGLTGSVGTNKPAYSNRRLSYGLVTTGGIDASFIDHHNPIDVVASAEYFNSFYYALDNEAYTTARYKLEGASLSLAVKLHLSNTNPNKIRPYIKIGREEIIPVNYEYENYATSVIVKDRKQLKKTVSSIIGGFGLEMQRKHFGFFIEGSLNYGIGGLYNKSIANQNINTNTPSGAYFRRAAGRFGFRFW</sequence>
<evidence type="ECO:0000313" key="1">
    <source>
        <dbReference type="EMBL" id="TLU96651.1"/>
    </source>
</evidence>
<accession>A0A5R9KKA4</accession>
<name>A0A5R9KKA4_9BACT</name>
<dbReference type="RefSeq" id="WP_138280345.1">
    <property type="nucleotide sequence ID" value="NZ_BMGE01000001.1"/>
</dbReference>
<protein>
    <submittedName>
        <fullName evidence="1">Uncharacterized protein</fullName>
    </submittedName>
</protein>
<dbReference type="AlphaFoldDB" id="A0A5R9KKA4"/>
<dbReference type="EMBL" id="VCEI01000011">
    <property type="protein sequence ID" value="TLU96651.1"/>
    <property type="molecule type" value="Genomic_DNA"/>
</dbReference>
<evidence type="ECO:0000313" key="2">
    <source>
        <dbReference type="Proteomes" id="UP000309788"/>
    </source>
</evidence>
<dbReference type="OrthoDB" id="905452at2"/>
<gene>
    <name evidence="1" type="ORF">FEM55_05870</name>
</gene>
<reference evidence="1 2" key="1">
    <citation type="submission" date="2019-05" db="EMBL/GenBank/DDBJ databases">
        <authorList>
            <person name="Qu J.-H."/>
        </authorList>
    </citation>
    <scope>NUCLEOTIDE SEQUENCE [LARGE SCALE GENOMIC DNA]</scope>
    <source>
        <strain evidence="1 2">Z12</strain>
    </source>
</reference>
<comment type="caution">
    <text evidence="1">The sequence shown here is derived from an EMBL/GenBank/DDBJ whole genome shotgun (WGS) entry which is preliminary data.</text>
</comment>